<keyword evidence="1" id="KW-0472">Membrane</keyword>
<comment type="caution">
    <text evidence="2">The sequence shown here is derived from an EMBL/GenBank/DDBJ whole genome shotgun (WGS) entry which is preliminary data.</text>
</comment>
<sequence length="859" mass="94139">MAQAKEVATTFLAGILTIAKVEIAVLFGMINIWFRMRIPPIQLIFVFLFAALCEATPVGAQQSNMSREDVPALAPDAVVLAQPKWLYENGFLLGPQKIISEDAPVKATGNQTWVIPLAENGLGSAGIDYDGLTGAMVGSLDAFGERNTRPTWQKSLAWDMFQTDDIIRVQGFLDNYEFVQPQFQRDSDIVLSPPASFTQGVENPYLQYLSTSDRPETWISDDNREIANELVRSLYAETPAAAPGSYEVRPVIERLEDDATLRATFAPVLPTATDFTSLSERVFLSDTGTGAVQITNRGGRAEFIDRNLPEMFENNREAILELGIELKTNQSALGVEVASLDLSGTETFLNSAPAAMPIEIPDELLAMNNDFMAGVREVYCQFTRLASLGGETLPDDVGGCREIEAGGQCEFRGVVRESARNLQNTALKIIRSRLAILDENNNLGPLTLSKEYFDICVHVLSEYANLANGARNWFEFERDVPGACNAEYGLRADEKGAYRSPIPREFFAHHYKRQIELVNSTVQFESQLAERRECSAGYLGGGLFMTAAHCMPAGVTEERFTISADLVEIKEAKLRICGASGDPDCTAIGAAFDTFIETYSHAEILIKGIREPETREFADFAIFRIAGESSSETEALGSAADEIFEALDIQRGDQVDPTRVSFVFSTLISTLGQRKLHAPHIKEGVPFVYDGGMIRYHSEISLEALPERVLDVCVDARLEDKVGRTHIENRMAALANAYRPVNSGGPRTFRFSAECSDLGRRVGLCEHGDFMKALGGELDVPRGASGAPVFMRPDVALGQGSEIIVVGIVSKGETGRNISPAIGRHEVFVPVSSVVSYLRNHRDSDPNAAAILAVIERQQ</sequence>
<evidence type="ECO:0000313" key="3">
    <source>
        <dbReference type="Proteomes" id="UP001165396"/>
    </source>
</evidence>
<keyword evidence="3" id="KW-1185">Reference proteome</keyword>
<reference evidence="2" key="1">
    <citation type="submission" date="2022-07" db="EMBL/GenBank/DDBJ databases">
        <title>Pseudosulfitobacter sp. strain AP-MA-4, whole genome sequence.</title>
        <authorList>
            <person name="Jiang Y."/>
        </authorList>
    </citation>
    <scope>NUCLEOTIDE SEQUENCE</scope>
    <source>
        <strain evidence="2">AP-MA-4</strain>
    </source>
</reference>
<organism evidence="2 3">
    <name type="scientific">Pseudosulfitobacter koreensis</name>
    <dbReference type="NCBI Taxonomy" id="2968472"/>
    <lineage>
        <taxon>Bacteria</taxon>
        <taxon>Pseudomonadati</taxon>
        <taxon>Pseudomonadota</taxon>
        <taxon>Alphaproteobacteria</taxon>
        <taxon>Rhodobacterales</taxon>
        <taxon>Roseobacteraceae</taxon>
        <taxon>Pseudosulfitobacter</taxon>
    </lineage>
</organism>
<accession>A0ABT1Z1F5</accession>
<evidence type="ECO:0000256" key="1">
    <source>
        <dbReference type="SAM" id="Phobius"/>
    </source>
</evidence>
<gene>
    <name evidence="2" type="ORF">NTA49_10485</name>
</gene>
<evidence type="ECO:0000313" key="2">
    <source>
        <dbReference type="EMBL" id="MCR8826964.1"/>
    </source>
</evidence>
<proteinExistence type="predicted"/>
<protein>
    <recommendedName>
        <fullName evidence="4">Trypsin-like peptidase domain-containing protein</fullName>
    </recommendedName>
</protein>
<keyword evidence="1" id="KW-0812">Transmembrane</keyword>
<keyword evidence="1" id="KW-1133">Transmembrane helix</keyword>
<dbReference type="Proteomes" id="UP001165396">
    <property type="component" value="Unassembled WGS sequence"/>
</dbReference>
<dbReference type="RefSeq" id="WP_258294706.1">
    <property type="nucleotide sequence ID" value="NZ_JANKJG010000007.1"/>
</dbReference>
<evidence type="ECO:0008006" key="4">
    <source>
        <dbReference type="Google" id="ProtNLM"/>
    </source>
</evidence>
<name>A0ABT1Z1F5_9RHOB</name>
<feature type="transmembrane region" description="Helical" evidence="1">
    <location>
        <begin position="12"/>
        <end position="34"/>
    </location>
</feature>
<dbReference type="EMBL" id="JANKJG010000007">
    <property type="protein sequence ID" value="MCR8826964.1"/>
    <property type="molecule type" value="Genomic_DNA"/>
</dbReference>